<dbReference type="Gene3D" id="2.60.40.1080">
    <property type="match status" value="1"/>
</dbReference>
<accession>X1GJ71</accession>
<name>X1GJ71_9ZZZZ</name>
<reference evidence="1" key="1">
    <citation type="journal article" date="2014" name="Front. Microbiol.">
        <title>High frequency of phylogenetically diverse reductive dehalogenase-homologous genes in deep subseafloor sedimentary metagenomes.</title>
        <authorList>
            <person name="Kawai M."/>
            <person name="Futagami T."/>
            <person name="Toyoda A."/>
            <person name="Takaki Y."/>
            <person name="Nishi S."/>
            <person name="Hori S."/>
            <person name="Arai W."/>
            <person name="Tsubouchi T."/>
            <person name="Morono Y."/>
            <person name="Uchiyama I."/>
            <person name="Ito T."/>
            <person name="Fujiyama A."/>
            <person name="Inagaki F."/>
            <person name="Takami H."/>
        </authorList>
    </citation>
    <scope>NUCLEOTIDE SEQUENCE</scope>
    <source>
        <strain evidence="1">Expedition CK06-06</strain>
    </source>
</reference>
<dbReference type="PROSITE" id="PS51257">
    <property type="entry name" value="PROKAR_LIPOPROTEIN"/>
    <property type="match status" value="1"/>
</dbReference>
<protein>
    <submittedName>
        <fullName evidence="1">Uncharacterized protein</fullName>
    </submittedName>
</protein>
<proteinExistence type="predicted"/>
<gene>
    <name evidence="1" type="ORF">S03H2_18835</name>
</gene>
<comment type="caution">
    <text evidence="1">The sequence shown here is derived from an EMBL/GenBank/DDBJ whole genome shotgun (WGS) entry which is preliminary data.</text>
</comment>
<sequence>MSIQRKFIIFIVIISLFLIFSSGCAYVTPDYDNYTVSYIKITPSCTTMKVNTSKVFKLWAYDSENDIIPIDPAGVTWEWAFECPACGVVADVNPESGSITSSFTPYRAGLYYIYAYYKGKKDNSPIEVVQ</sequence>
<dbReference type="EMBL" id="BARU01009793">
    <property type="protein sequence ID" value="GAH41664.1"/>
    <property type="molecule type" value="Genomic_DNA"/>
</dbReference>
<evidence type="ECO:0000313" key="1">
    <source>
        <dbReference type="EMBL" id="GAH41664.1"/>
    </source>
</evidence>
<organism evidence="1">
    <name type="scientific">marine sediment metagenome</name>
    <dbReference type="NCBI Taxonomy" id="412755"/>
    <lineage>
        <taxon>unclassified sequences</taxon>
        <taxon>metagenomes</taxon>
        <taxon>ecological metagenomes</taxon>
    </lineage>
</organism>
<dbReference type="AlphaFoldDB" id="X1GJ71"/>